<keyword evidence="2" id="KW-1185">Reference proteome</keyword>
<accession>A0A4R6TRI5</accession>
<gene>
    <name evidence="1" type="ORF">EV213_12279</name>
</gene>
<dbReference type="Pfam" id="PF10076">
    <property type="entry name" value="Phage_Mu_Gp48"/>
    <property type="match status" value="1"/>
</dbReference>
<protein>
    <submittedName>
        <fullName evidence="1">Uncharacterized protein YmfQ (DUF2313 family)</fullName>
    </submittedName>
</protein>
<reference evidence="1 2" key="1">
    <citation type="submission" date="2019-03" db="EMBL/GenBank/DDBJ databases">
        <title>Genomic Encyclopedia of Type Strains, Phase IV (KMG-IV): sequencing the most valuable type-strain genomes for metagenomic binning, comparative biology and taxonomic classification.</title>
        <authorList>
            <person name="Goeker M."/>
        </authorList>
    </citation>
    <scope>NUCLEOTIDE SEQUENCE [LARGE SCALE GENOMIC DNA]</scope>
    <source>
        <strain evidence="1 2">DSM 28697</strain>
    </source>
</reference>
<comment type="caution">
    <text evidence="1">The sequence shown here is derived from an EMBL/GenBank/DDBJ whole genome shotgun (WGS) entry which is preliminary data.</text>
</comment>
<dbReference type="InterPro" id="IPR018755">
    <property type="entry name" value="Phage_Mu_Gp48"/>
</dbReference>
<evidence type="ECO:0000313" key="1">
    <source>
        <dbReference type="EMBL" id="TDQ35292.1"/>
    </source>
</evidence>
<evidence type="ECO:0000313" key="2">
    <source>
        <dbReference type="Proteomes" id="UP000295632"/>
    </source>
</evidence>
<proteinExistence type="predicted"/>
<dbReference type="Proteomes" id="UP000295632">
    <property type="component" value="Unassembled WGS sequence"/>
</dbReference>
<dbReference type="EMBL" id="SNYJ01000022">
    <property type="protein sequence ID" value="TDQ35292.1"/>
    <property type="molecule type" value="Genomic_DNA"/>
</dbReference>
<sequence>MKRDQMAASLPQFYETSREFNNLLDSQADGLEIIQKDINSVLDQFFVDSATWGLAQWEKGLSITPSKTATNRERRSVIKSKLRGSGTTTIGLVKNVAEAYTGEVDVEEKYTVYEITIKFVGTLGVPTNLEDCKNALREIIPAHLALSFEFIYTTWDSMDAYSLAFDGLDALSLDWTEFETYEGG</sequence>
<dbReference type="AlphaFoldDB" id="A0A4R6TRI5"/>
<name>A0A4R6TRI5_9BACI</name>
<dbReference type="RefSeq" id="WP_208112782.1">
    <property type="nucleotide sequence ID" value="NZ_SNYJ01000022.1"/>
</dbReference>
<organism evidence="1 2">
    <name type="scientific">Aureibacillus halotolerans</name>
    <dbReference type="NCBI Taxonomy" id="1508390"/>
    <lineage>
        <taxon>Bacteria</taxon>
        <taxon>Bacillati</taxon>
        <taxon>Bacillota</taxon>
        <taxon>Bacilli</taxon>
        <taxon>Bacillales</taxon>
        <taxon>Bacillaceae</taxon>
        <taxon>Aureibacillus</taxon>
    </lineage>
</organism>